<sequence length="117" mass="12853">MNDLVSLVGGIPEMSSLSNRTDEKVTSLQDPGFDDSRSKSVLKMLRSPKIETAKPTRETPSDFSNFECRLEAKVNMITFAWPEVPSIVLNTKNSPSTSELTSSAMPTCSKFSDATFL</sequence>
<gene>
    <name evidence="2" type="ORF">NMOB1V02_LOCUS12499</name>
</gene>
<feature type="non-terminal residue" evidence="2">
    <location>
        <position position="1"/>
    </location>
</feature>
<evidence type="ECO:0000313" key="2">
    <source>
        <dbReference type="EMBL" id="CAD7284897.1"/>
    </source>
</evidence>
<proteinExistence type="predicted"/>
<evidence type="ECO:0000313" key="3">
    <source>
        <dbReference type="Proteomes" id="UP000678499"/>
    </source>
</evidence>
<dbReference type="EMBL" id="OA892377">
    <property type="protein sequence ID" value="CAD7284897.1"/>
    <property type="molecule type" value="Genomic_DNA"/>
</dbReference>
<name>A0A7R9GJJ5_9CRUS</name>
<dbReference type="AlphaFoldDB" id="A0A7R9GJJ5"/>
<organism evidence="2">
    <name type="scientific">Notodromas monacha</name>
    <dbReference type="NCBI Taxonomy" id="399045"/>
    <lineage>
        <taxon>Eukaryota</taxon>
        <taxon>Metazoa</taxon>
        <taxon>Ecdysozoa</taxon>
        <taxon>Arthropoda</taxon>
        <taxon>Crustacea</taxon>
        <taxon>Oligostraca</taxon>
        <taxon>Ostracoda</taxon>
        <taxon>Podocopa</taxon>
        <taxon>Podocopida</taxon>
        <taxon>Cypridocopina</taxon>
        <taxon>Cypridoidea</taxon>
        <taxon>Cyprididae</taxon>
        <taxon>Notodromas</taxon>
    </lineage>
</organism>
<dbReference type="Proteomes" id="UP000678499">
    <property type="component" value="Unassembled WGS sequence"/>
</dbReference>
<protein>
    <submittedName>
        <fullName evidence="2">Uncharacterized protein</fullName>
    </submittedName>
</protein>
<dbReference type="EMBL" id="CAJPEX010010340">
    <property type="protein sequence ID" value="CAG0925049.1"/>
    <property type="molecule type" value="Genomic_DNA"/>
</dbReference>
<evidence type="ECO:0000256" key="1">
    <source>
        <dbReference type="SAM" id="MobiDB-lite"/>
    </source>
</evidence>
<reference evidence="2" key="1">
    <citation type="submission" date="2020-11" db="EMBL/GenBank/DDBJ databases">
        <authorList>
            <person name="Tran Van P."/>
        </authorList>
    </citation>
    <scope>NUCLEOTIDE SEQUENCE</scope>
</reference>
<feature type="region of interest" description="Disordered" evidence="1">
    <location>
        <begin position="1"/>
        <end position="34"/>
    </location>
</feature>
<keyword evidence="3" id="KW-1185">Reference proteome</keyword>
<accession>A0A7R9GJJ5</accession>